<proteinExistence type="predicted"/>
<dbReference type="STRING" id="86166.TAGGR_1859"/>
<dbReference type="OrthoDB" id="9797851at2"/>
<dbReference type="PANTHER" id="PTHR36456:SF1">
    <property type="entry name" value="UPF0232 PROTEIN SCO3875"/>
    <property type="match status" value="1"/>
</dbReference>
<dbReference type="EMBL" id="BCNO01000001">
    <property type="protein sequence ID" value="GAQ94674.1"/>
    <property type="molecule type" value="Genomic_DNA"/>
</dbReference>
<keyword evidence="2" id="KW-1185">Reference proteome</keyword>
<dbReference type="Proteomes" id="UP000054976">
    <property type="component" value="Unassembled WGS sequence"/>
</dbReference>
<sequence>MEKIGKILPYLLNDFGIDSAVTLKFIRKKWGEIFDFSITEHTFPKNLKDGILQVTVNSHTWLVQLSLLKDEFIKKLSPYGIKDVEFCFGRIYRTQRVKNEEDEPMSLTLQQQEWLKNITENIKDSEIKTTAESILKKYLIYTNQMLKRQNIS</sequence>
<evidence type="ECO:0000313" key="2">
    <source>
        <dbReference type="Proteomes" id="UP000054976"/>
    </source>
</evidence>
<name>A0A0U9HR94_9BACT</name>
<protein>
    <recommendedName>
        <fullName evidence="3">DUF721 domain-containing protein</fullName>
    </recommendedName>
</protein>
<dbReference type="RefSeq" id="WP_059176103.1">
    <property type="nucleotide sequence ID" value="NZ_BCNO01000001.1"/>
</dbReference>
<reference evidence="2" key="1">
    <citation type="submission" date="2016-01" db="EMBL/GenBank/DDBJ databases">
        <title>Draft genome sequence of Thermodesulfovibrio aggregans strain TGE-P1.</title>
        <authorList>
            <person name="Sekiguchi Y."/>
            <person name="Ohashi A."/>
            <person name="Matsuura N."/>
            <person name="Tourlousse M.D."/>
        </authorList>
    </citation>
    <scope>NUCLEOTIDE SEQUENCE [LARGE SCALE GENOMIC DNA]</scope>
    <source>
        <strain evidence="2">TGE-P1</strain>
    </source>
</reference>
<accession>A0A0U9HR94</accession>
<evidence type="ECO:0000313" key="1">
    <source>
        <dbReference type="EMBL" id="GAQ94674.1"/>
    </source>
</evidence>
<dbReference type="AlphaFoldDB" id="A0A0U9HR94"/>
<comment type="caution">
    <text evidence="1">The sequence shown here is derived from an EMBL/GenBank/DDBJ whole genome shotgun (WGS) entry which is preliminary data.</text>
</comment>
<evidence type="ECO:0008006" key="3">
    <source>
        <dbReference type="Google" id="ProtNLM"/>
    </source>
</evidence>
<organism evidence="1 2">
    <name type="scientific">Thermodesulfovibrio aggregans</name>
    <dbReference type="NCBI Taxonomy" id="86166"/>
    <lineage>
        <taxon>Bacteria</taxon>
        <taxon>Pseudomonadati</taxon>
        <taxon>Nitrospirota</taxon>
        <taxon>Thermodesulfovibrionia</taxon>
        <taxon>Thermodesulfovibrionales</taxon>
        <taxon>Thermodesulfovibrionaceae</taxon>
        <taxon>Thermodesulfovibrio</taxon>
    </lineage>
</organism>
<dbReference type="PANTHER" id="PTHR36456">
    <property type="entry name" value="UPF0232 PROTEIN SCO3875"/>
    <property type="match status" value="1"/>
</dbReference>
<dbReference type="Pfam" id="PF05258">
    <property type="entry name" value="DciA"/>
    <property type="match status" value="1"/>
</dbReference>
<dbReference type="InterPro" id="IPR007922">
    <property type="entry name" value="DciA-like"/>
</dbReference>
<gene>
    <name evidence="1" type="ORF">TAGGR_1859</name>
</gene>